<reference evidence="5" key="1">
    <citation type="submission" date="2011-05" db="EMBL/GenBank/DDBJ databases">
        <authorList>
            <person name="Richards S.R."/>
            <person name="Qu J."/>
            <person name="Jiang H."/>
            <person name="Jhangiani S.N."/>
            <person name="Agravi P."/>
            <person name="Goodspeed R."/>
            <person name="Gross S."/>
            <person name="Mandapat C."/>
            <person name="Jackson L."/>
            <person name="Mathew T."/>
            <person name="Pu L."/>
            <person name="Thornton R."/>
            <person name="Saada N."/>
            <person name="Wilczek-Boney K.B."/>
            <person name="Lee S."/>
            <person name="Kovar C."/>
            <person name="Wu Y."/>
            <person name="Scherer S.E."/>
            <person name="Worley K.C."/>
            <person name="Muzny D.M."/>
            <person name="Gibbs R."/>
        </authorList>
    </citation>
    <scope>NUCLEOTIDE SEQUENCE</scope>
    <source>
        <strain evidence="5">Brora</strain>
    </source>
</reference>
<dbReference type="Proteomes" id="UP000014500">
    <property type="component" value="Unassembled WGS sequence"/>
</dbReference>
<dbReference type="EnsemblMetazoa" id="SMAR014436-RA">
    <property type="protein sequence ID" value="SMAR014436-PA"/>
    <property type="gene ID" value="SMAR014436"/>
</dbReference>
<dbReference type="SMART" id="SM00630">
    <property type="entry name" value="Sema"/>
    <property type="match status" value="1"/>
</dbReference>
<feature type="domain" description="Sema" evidence="3">
    <location>
        <begin position="22"/>
        <end position="426"/>
    </location>
</feature>
<protein>
    <recommendedName>
        <fullName evidence="3">Sema domain-containing protein</fullName>
    </recommendedName>
</protein>
<dbReference type="AlphaFoldDB" id="T1JKQ6"/>
<dbReference type="PROSITE" id="PS51004">
    <property type="entry name" value="SEMA"/>
    <property type="match status" value="1"/>
</dbReference>
<dbReference type="GO" id="GO:0005886">
    <property type="term" value="C:plasma membrane"/>
    <property type="evidence" value="ECO:0007669"/>
    <property type="project" value="TreeGrafter"/>
</dbReference>
<dbReference type="Pfam" id="PF01403">
    <property type="entry name" value="Sema"/>
    <property type="match status" value="1"/>
</dbReference>
<feature type="chain" id="PRO_5004590621" description="Sema domain-containing protein" evidence="2">
    <location>
        <begin position="33"/>
        <end position="426"/>
    </location>
</feature>
<organism evidence="4 5">
    <name type="scientific">Strigamia maritima</name>
    <name type="common">European centipede</name>
    <name type="synonym">Geophilus maritimus</name>
    <dbReference type="NCBI Taxonomy" id="126957"/>
    <lineage>
        <taxon>Eukaryota</taxon>
        <taxon>Metazoa</taxon>
        <taxon>Ecdysozoa</taxon>
        <taxon>Arthropoda</taxon>
        <taxon>Myriapoda</taxon>
        <taxon>Chilopoda</taxon>
        <taxon>Pleurostigmophora</taxon>
        <taxon>Geophilomorpha</taxon>
        <taxon>Linotaeniidae</taxon>
        <taxon>Strigamia</taxon>
    </lineage>
</organism>
<dbReference type="InterPro" id="IPR001627">
    <property type="entry name" value="Semap_dom"/>
</dbReference>
<feature type="signal peptide" evidence="2">
    <location>
        <begin position="1"/>
        <end position="32"/>
    </location>
</feature>
<dbReference type="eggNOG" id="KOG3610">
    <property type="taxonomic scope" value="Eukaryota"/>
</dbReference>
<dbReference type="PANTHER" id="PTHR22625:SF70">
    <property type="entry name" value="PLEXIN A, ISOFORM A"/>
    <property type="match status" value="1"/>
</dbReference>
<dbReference type="SUPFAM" id="SSF101912">
    <property type="entry name" value="Sema domain"/>
    <property type="match status" value="1"/>
</dbReference>
<comment type="caution">
    <text evidence="1">Lacks conserved residue(s) required for the propagation of feature annotation.</text>
</comment>
<accession>T1JKQ6</accession>
<evidence type="ECO:0000313" key="5">
    <source>
        <dbReference type="Proteomes" id="UP000014500"/>
    </source>
</evidence>
<dbReference type="CDD" id="cd11236">
    <property type="entry name" value="Sema_plexin_like"/>
    <property type="match status" value="1"/>
</dbReference>
<evidence type="ECO:0000256" key="2">
    <source>
        <dbReference type="SAM" id="SignalP"/>
    </source>
</evidence>
<dbReference type="HOGENOM" id="CLU_033438_1_0_1"/>
<dbReference type="InterPro" id="IPR036352">
    <property type="entry name" value="Semap_dom_sf"/>
</dbReference>
<dbReference type="PhylomeDB" id="T1JKQ6"/>
<proteinExistence type="predicted"/>
<dbReference type="STRING" id="126957.T1JKQ6"/>
<dbReference type="GO" id="GO:0030334">
    <property type="term" value="P:regulation of cell migration"/>
    <property type="evidence" value="ECO:0007669"/>
    <property type="project" value="TreeGrafter"/>
</dbReference>
<keyword evidence="5" id="KW-1185">Reference proteome</keyword>
<dbReference type="GO" id="GO:0017154">
    <property type="term" value="F:semaphorin receptor activity"/>
    <property type="evidence" value="ECO:0007669"/>
    <property type="project" value="InterPro"/>
</dbReference>
<evidence type="ECO:0000256" key="1">
    <source>
        <dbReference type="PROSITE-ProRule" id="PRU00352"/>
    </source>
</evidence>
<dbReference type="PANTHER" id="PTHR22625">
    <property type="entry name" value="PLEXIN"/>
    <property type="match status" value="1"/>
</dbReference>
<dbReference type="Gene3D" id="2.130.10.10">
    <property type="entry name" value="YVTN repeat-like/Quinoprotein amine dehydrogenase"/>
    <property type="match status" value="1"/>
</dbReference>
<dbReference type="OMA" id="EDQDRMT"/>
<sequence length="426" mass="47578">MRKREKRRRCLLTPCAVTVLFLLVTTVHQVSASVVNFTRSETETSKFNRLTIDRNSGRVFVGAVNWIYQLLPNLQLEVAERTGPQEDSPDCPVTRECPSIVTKPTDSINKVLVIDYIQGRLITCGSLFQGLCFIRKLSNISITDPLVNEPVAANNNTASTVAFIAPGPPNPPTTHVLYVGVSYTGNGPYRTDVPAVCSRSLEPGKMLSIAAASVTTATRILVNTLARERYPINYIYGFHSRGFSYFLTTQKRSIENQYPFVSKLIRICHKDPDYYSYTEIPIECRLDNVDYNLVQAAFLGNPGSELANELGVSAQDDVLYAVFSQSKNDSDVYDRASAKSGLCVYSLRAIHRQFTKNIQHCFSGNGDRGLDFINPSMKCVHTKLQAIAPFTCVQQAIFGYCFRAVRAKWNFILNLASRDWSQTCSQ</sequence>
<evidence type="ECO:0000313" key="4">
    <source>
        <dbReference type="EnsemblMetazoa" id="SMAR014436-PA"/>
    </source>
</evidence>
<name>T1JKQ6_STRMM</name>
<evidence type="ECO:0000259" key="3">
    <source>
        <dbReference type="PROSITE" id="PS51004"/>
    </source>
</evidence>
<keyword evidence="2" id="KW-0732">Signal</keyword>
<dbReference type="EMBL" id="JH431612">
    <property type="status" value="NOT_ANNOTATED_CDS"/>
    <property type="molecule type" value="Genomic_DNA"/>
</dbReference>
<dbReference type="InterPro" id="IPR031148">
    <property type="entry name" value="Plexin"/>
</dbReference>
<dbReference type="GO" id="GO:0002116">
    <property type="term" value="C:semaphorin receptor complex"/>
    <property type="evidence" value="ECO:0007669"/>
    <property type="project" value="TreeGrafter"/>
</dbReference>
<dbReference type="InterPro" id="IPR015943">
    <property type="entry name" value="WD40/YVTN_repeat-like_dom_sf"/>
</dbReference>
<reference evidence="4" key="2">
    <citation type="submission" date="2015-02" db="UniProtKB">
        <authorList>
            <consortium name="EnsemblMetazoa"/>
        </authorList>
    </citation>
    <scope>IDENTIFICATION</scope>
</reference>